<sequence length="67" mass="7426">MVWEKTNLEIKTVGDNIDGEATHKFVNIKEGTTTDQFDKFGTAIAELAEEGYTGAVAVTYERHDYVG</sequence>
<name>A0ABW8UDX6_9LACO</name>
<evidence type="ECO:0000313" key="1">
    <source>
        <dbReference type="EMBL" id="MFL2029628.1"/>
    </source>
</evidence>
<comment type="caution">
    <text evidence="1">The sequence shown here is derived from an EMBL/GenBank/DDBJ whole genome shotgun (WGS) entry which is preliminary data.</text>
</comment>
<dbReference type="EMBL" id="JBGQPK010000035">
    <property type="protein sequence ID" value="MFL2029690.1"/>
    <property type="molecule type" value="Genomic_DNA"/>
</dbReference>
<protein>
    <submittedName>
        <fullName evidence="1">Uncharacterized protein</fullName>
    </submittedName>
</protein>
<organism evidence="1 3">
    <name type="scientific">Loigolactobacillus zhaoyuanensis</name>
    <dbReference type="NCBI Taxonomy" id="2486017"/>
    <lineage>
        <taxon>Bacteria</taxon>
        <taxon>Bacillati</taxon>
        <taxon>Bacillota</taxon>
        <taxon>Bacilli</taxon>
        <taxon>Lactobacillales</taxon>
        <taxon>Lactobacillaceae</taxon>
        <taxon>Loigolactobacillus</taxon>
    </lineage>
</organism>
<gene>
    <name evidence="1" type="ORF">ACEN34_08360</name>
    <name evidence="2" type="ORF">ACEN34_08680</name>
</gene>
<accession>A0ABW8UDX6</accession>
<evidence type="ECO:0000313" key="3">
    <source>
        <dbReference type="Proteomes" id="UP001625389"/>
    </source>
</evidence>
<reference evidence="1 3" key="1">
    <citation type="submission" date="2024-08" db="EMBL/GenBank/DDBJ databases">
        <authorList>
            <person name="Arias E."/>
        </authorList>
    </citation>
    <scope>NUCLEOTIDE SEQUENCE [LARGE SCALE GENOMIC DNA]</scope>
    <source>
        <strain evidence="1 3">FAM 25317</strain>
    </source>
</reference>
<evidence type="ECO:0000313" key="2">
    <source>
        <dbReference type="EMBL" id="MFL2029690.1"/>
    </source>
</evidence>
<keyword evidence="3" id="KW-1185">Reference proteome</keyword>
<dbReference type="RefSeq" id="WP_125550112.1">
    <property type="nucleotide sequence ID" value="NZ_JBGQPK010000032.1"/>
</dbReference>
<dbReference type="Proteomes" id="UP001625389">
    <property type="component" value="Unassembled WGS sequence"/>
</dbReference>
<proteinExistence type="predicted"/>
<dbReference type="EMBL" id="JBGQPK010000032">
    <property type="protein sequence ID" value="MFL2029628.1"/>
    <property type="molecule type" value="Genomic_DNA"/>
</dbReference>